<dbReference type="AlphaFoldDB" id="A0A1L3GNT0"/>
<comment type="pathway">
    <text evidence="9">Amino-acid biosynthesis; L-arginine biosynthesis; L-ornithine and N-acetyl-L-glutamate from L-glutamate and N(2)-acetyl-L-ornithine (cyclic): step 1/1.</text>
</comment>
<feature type="binding site" evidence="9">
    <location>
        <position position="396"/>
    </location>
    <ligand>
        <name>substrate</name>
    </ligand>
</feature>
<evidence type="ECO:0000256" key="8">
    <source>
        <dbReference type="ARBA" id="ARBA00049439"/>
    </source>
</evidence>
<dbReference type="GO" id="GO:0005737">
    <property type="term" value="C:cytoplasm"/>
    <property type="evidence" value="ECO:0007669"/>
    <property type="project" value="UniProtKB-SubCell"/>
</dbReference>
<comment type="pathway">
    <text evidence="9">Amino-acid biosynthesis; L-arginine biosynthesis; N(2)-acetyl-L-ornithine from L-glutamate: step 1/4.</text>
</comment>
<dbReference type="InterPro" id="IPR002813">
    <property type="entry name" value="Arg_biosynth_ArgJ"/>
</dbReference>
<dbReference type="OrthoDB" id="9804242at2"/>
<accession>A0A1L3GNT0</accession>
<evidence type="ECO:0000256" key="6">
    <source>
        <dbReference type="ARBA" id="ARBA00022813"/>
    </source>
</evidence>
<dbReference type="CDD" id="cd02152">
    <property type="entry name" value="OAT"/>
    <property type="match status" value="1"/>
</dbReference>
<dbReference type="GO" id="GO:0004358">
    <property type="term" value="F:L-glutamate N-acetyltransferase activity, acting on acetyl-L-ornithine as donor"/>
    <property type="evidence" value="ECO:0007669"/>
    <property type="project" value="UniProtKB-UniRule"/>
</dbReference>
<evidence type="ECO:0000256" key="2">
    <source>
        <dbReference type="ARBA" id="ARBA00011475"/>
    </source>
</evidence>
<dbReference type="GO" id="GO:0006526">
    <property type="term" value="P:L-arginine biosynthetic process"/>
    <property type="evidence" value="ECO:0007669"/>
    <property type="project" value="UniProtKB-UniRule"/>
</dbReference>
<dbReference type="NCBIfam" id="TIGR00120">
    <property type="entry name" value="ArgJ"/>
    <property type="match status" value="1"/>
</dbReference>
<evidence type="ECO:0000313" key="10">
    <source>
        <dbReference type="EMBL" id="APG27550.1"/>
    </source>
</evidence>
<dbReference type="PANTHER" id="PTHR23100">
    <property type="entry name" value="ARGININE BIOSYNTHESIS BIFUNCTIONAL PROTEIN ARGJ"/>
    <property type="match status" value="1"/>
</dbReference>
<evidence type="ECO:0000256" key="7">
    <source>
        <dbReference type="ARBA" id="ARBA00023315"/>
    </source>
</evidence>
<dbReference type="EC" id="2.3.1.35" evidence="9"/>
<dbReference type="HAMAP" id="MF_01106">
    <property type="entry name" value="ArgJ"/>
    <property type="match status" value="1"/>
</dbReference>
<feature type="binding site" evidence="9">
    <location>
        <position position="401"/>
    </location>
    <ligand>
        <name>substrate</name>
    </ligand>
</feature>
<evidence type="ECO:0000313" key="11">
    <source>
        <dbReference type="Proteomes" id="UP000182517"/>
    </source>
</evidence>
<reference evidence="10 11" key="1">
    <citation type="journal article" date="2017" name="Genome Announc.">
        <title>Complete Genome Sequences of Two Acetylene-Fermenting Pelobacter acetylenicus Strains.</title>
        <authorList>
            <person name="Sutton J.M."/>
            <person name="Baesman S.M."/>
            <person name="Fierst J.L."/>
            <person name="Poret-Peterson A.T."/>
            <person name="Oremland R.S."/>
            <person name="Dunlap D.S."/>
            <person name="Akob D.M."/>
        </authorList>
    </citation>
    <scope>NUCLEOTIDE SEQUENCE [LARGE SCALE GENOMIC DNA]</scope>
    <source>
        <strain evidence="10 11">SFB93</strain>
    </source>
</reference>
<comment type="similarity">
    <text evidence="1 9">Belongs to the ArgJ family.</text>
</comment>
<dbReference type="FunFam" id="3.60.70.12:FF:000001">
    <property type="entry name" value="Arginine biosynthesis bifunctional protein ArgJ, chloroplastic"/>
    <property type="match status" value="1"/>
</dbReference>
<proteinExistence type="inferred from homology"/>
<comment type="function">
    <text evidence="9">Catalyzes two activities which are involved in the cyclic version of arginine biosynthesis: the synthesis of N-acetylglutamate from glutamate and acetyl-CoA as the acetyl donor, and of ornithine by transacetylation between N(2)-acetylornithine and glutamate.</text>
</comment>
<evidence type="ECO:0000256" key="4">
    <source>
        <dbReference type="ARBA" id="ARBA00022605"/>
    </source>
</evidence>
<comment type="subcellular location">
    <subcellularLocation>
        <location evidence="9">Cytoplasm</location>
    </subcellularLocation>
</comment>
<keyword evidence="9" id="KW-0511">Multifunctional enzyme</keyword>
<keyword evidence="4 9" id="KW-0028">Amino-acid biosynthesis</keyword>
<dbReference type="Proteomes" id="UP000182517">
    <property type="component" value="Chromosome"/>
</dbReference>
<dbReference type="NCBIfam" id="NF003802">
    <property type="entry name" value="PRK05388.1"/>
    <property type="match status" value="1"/>
</dbReference>
<evidence type="ECO:0000256" key="3">
    <source>
        <dbReference type="ARBA" id="ARBA00022571"/>
    </source>
</evidence>
<sequence length="401" mass="42210">MKITTNQAEKIAGFKFAAGASGIRKSGRLDLALIYSEVPARCAGVFTTNKIKAAPLQLTEPRVAEGLCQAVLVNSGNANACTGAPGLRDAKRCSELAAAALQIPENYLAVSSTGVIGAPLPMDSFEKHIPLLAQNLTSDAADAVSQAIMTTDSFAKLASCRGEVAKAPYRLLGVAKGAGMIHPNMATMLGFVLTDAQVEPALLQEALRRAVDNSFNIITVDGDTSTNDMVLLLANGAAGNREICSGTAEGERFVEELTGVLLELAKMIVRDGEGATKLARIRILGAASDEDAKKAAVSVATSSLVKTAFFGEDANWGRIIAAVGYSGAEVDSEKVEIRFDDVPVVCQGISTGQELEEKATEVLKQAEFTVTVDLALGDASADYYTSDLTYEYVKINADYRT</sequence>
<evidence type="ECO:0000256" key="9">
    <source>
        <dbReference type="HAMAP-Rule" id="MF_01106"/>
    </source>
</evidence>
<comment type="catalytic activity">
    <reaction evidence="9">
        <text>L-glutamate + acetyl-CoA = N-acetyl-L-glutamate + CoA + H(+)</text>
        <dbReference type="Rhea" id="RHEA:24292"/>
        <dbReference type="ChEBI" id="CHEBI:15378"/>
        <dbReference type="ChEBI" id="CHEBI:29985"/>
        <dbReference type="ChEBI" id="CHEBI:44337"/>
        <dbReference type="ChEBI" id="CHEBI:57287"/>
        <dbReference type="ChEBI" id="CHEBI:57288"/>
        <dbReference type="EC" id="2.3.1.1"/>
    </reaction>
</comment>
<feature type="binding site" evidence="9">
    <location>
        <position position="176"/>
    </location>
    <ligand>
        <name>substrate</name>
    </ligand>
</feature>
<comment type="subunit">
    <text evidence="2 9">Heterotetramer of two alpha and two beta chains.</text>
</comment>
<feature type="site" description="Involved in the stabilization of negative charge on the oxyanion by the formation of the oxyanion hole" evidence="9">
    <location>
        <position position="114"/>
    </location>
</feature>
<feature type="site" description="Involved in the stabilization of negative charge on the oxyanion by the formation of the oxyanion hole" evidence="9">
    <location>
        <position position="113"/>
    </location>
</feature>
<feature type="chain" id="PRO_5023441448" description="Arginine biosynthesis bifunctional protein ArgJ alpha chain" evidence="9">
    <location>
        <begin position="1"/>
        <end position="186"/>
    </location>
</feature>
<keyword evidence="3 9" id="KW-0055">Arginine biosynthesis</keyword>
<feature type="active site" description="Nucleophile" evidence="9">
    <location>
        <position position="187"/>
    </location>
</feature>
<dbReference type="Gene3D" id="3.60.70.12">
    <property type="entry name" value="L-amino peptidase D-ALA esterase/amidase"/>
    <property type="match status" value="1"/>
</dbReference>
<dbReference type="EC" id="2.3.1.1" evidence="9"/>
<keyword evidence="5 9" id="KW-0808">Transferase</keyword>
<keyword evidence="11" id="KW-1185">Reference proteome</keyword>
<dbReference type="PANTHER" id="PTHR23100:SF0">
    <property type="entry name" value="ARGININE BIOSYNTHESIS BIFUNCTIONAL PROTEIN ARGJ, MITOCHONDRIAL"/>
    <property type="match status" value="1"/>
</dbReference>
<dbReference type="InterPro" id="IPR042195">
    <property type="entry name" value="ArgJ_beta_C"/>
</dbReference>
<dbReference type="Pfam" id="PF01960">
    <property type="entry name" value="ArgJ"/>
    <property type="match status" value="1"/>
</dbReference>
<feature type="binding site" evidence="9">
    <location>
        <position position="150"/>
    </location>
    <ligand>
        <name>substrate</name>
    </ligand>
</feature>
<keyword evidence="6 9" id="KW-0068">Autocatalytic cleavage</keyword>
<evidence type="ECO:0000256" key="1">
    <source>
        <dbReference type="ARBA" id="ARBA00006774"/>
    </source>
</evidence>
<dbReference type="STRING" id="1842532.A7E78_06660"/>
<dbReference type="EMBL" id="CP015519">
    <property type="protein sequence ID" value="APG27550.1"/>
    <property type="molecule type" value="Genomic_DNA"/>
</dbReference>
<dbReference type="GO" id="GO:0006592">
    <property type="term" value="P:ornithine biosynthetic process"/>
    <property type="evidence" value="ECO:0007669"/>
    <property type="project" value="TreeGrafter"/>
</dbReference>
<dbReference type="InterPro" id="IPR016117">
    <property type="entry name" value="ArgJ-like_dom_sf"/>
</dbReference>
<gene>
    <name evidence="9" type="primary">argJ</name>
    <name evidence="10" type="ORF">A7E78_06660</name>
</gene>
<dbReference type="FunFam" id="3.10.20.340:FF:000001">
    <property type="entry name" value="Arginine biosynthesis bifunctional protein ArgJ, chloroplastic"/>
    <property type="match status" value="1"/>
</dbReference>
<dbReference type="UniPathway" id="UPA00068">
    <property type="reaction ID" value="UER00106"/>
</dbReference>
<feature type="site" description="Cleavage; by autolysis" evidence="9">
    <location>
        <begin position="186"/>
        <end position="187"/>
    </location>
</feature>
<dbReference type="RefSeq" id="WP_072283515.1">
    <property type="nucleotide sequence ID" value="NZ_CP015519.1"/>
</dbReference>
<keyword evidence="7 9" id="KW-0012">Acyltransferase</keyword>
<keyword evidence="9" id="KW-0963">Cytoplasm</keyword>
<comment type="catalytic activity">
    <reaction evidence="8 9">
        <text>N(2)-acetyl-L-ornithine + L-glutamate = N-acetyl-L-glutamate + L-ornithine</text>
        <dbReference type="Rhea" id="RHEA:15349"/>
        <dbReference type="ChEBI" id="CHEBI:29985"/>
        <dbReference type="ChEBI" id="CHEBI:44337"/>
        <dbReference type="ChEBI" id="CHEBI:46911"/>
        <dbReference type="ChEBI" id="CHEBI:57805"/>
        <dbReference type="EC" id="2.3.1.35"/>
    </reaction>
</comment>
<feature type="chain" id="PRO_5023441447" description="Arginine biosynthesis bifunctional protein ArgJ beta chain" evidence="9">
    <location>
        <begin position="187"/>
        <end position="401"/>
    </location>
</feature>
<name>A0A1L3GNT0_9BACT</name>
<dbReference type="GO" id="GO:0004042">
    <property type="term" value="F:L-glutamate N-acetyltransferase activity"/>
    <property type="evidence" value="ECO:0007669"/>
    <property type="project" value="UniProtKB-UniRule"/>
</dbReference>
<protein>
    <recommendedName>
        <fullName evidence="9">Arginine biosynthesis bifunctional protein ArgJ</fullName>
    </recommendedName>
    <domain>
        <recommendedName>
            <fullName evidence="9">Glutamate N-acetyltransferase</fullName>
            <ecNumber evidence="9">2.3.1.35</ecNumber>
        </recommendedName>
        <alternativeName>
            <fullName evidence="9">Ornithine acetyltransferase</fullName>
            <shortName evidence="9">OATase</shortName>
        </alternativeName>
        <alternativeName>
            <fullName evidence="9">Ornithine transacetylase</fullName>
        </alternativeName>
    </domain>
    <domain>
        <recommendedName>
            <fullName evidence="9">Amino-acid acetyltransferase</fullName>
            <ecNumber evidence="9">2.3.1.1</ecNumber>
        </recommendedName>
        <alternativeName>
            <fullName evidence="9">N-acetylglutamate synthase</fullName>
            <shortName evidence="9">AGSase</shortName>
        </alternativeName>
    </domain>
    <component>
        <recommendedName>
            <fullName evidence="9">Arginine biosynthesis bifunctional protein ArgJ alpha chain</fullName>
        </recommendedName>
    </component>
    <component>
        <recommendedName>
            <fullName evidence="9">Arginine biosynthesis bifunctional protein ArgJ beta chain</fullName>
        </recommendedName>
    </component>
</protein>
<evidence type="ECO:0000256" key="5">
    <source>
        <dbReference type="ARBA" id="ARBA00022679"/>
    </source>
</evidence>
<feature type="binding site" evidence="9">
    <location>
        <position position="273"/>
    </location>
    <ligand>
        <name>substrate</name>
    </ligand>
</feature>
<organism evidence="10 11">
    <name type="scientific">Syntrophotalea acetylenivorans</name>
    <dbReference type="NCBI Taxonomy" id="1842532"/>
    <lineage>
        <taxon>Bacteria</taxon>
        <taxon>Pseudomonadati</taxon>
        <taxon>Thermodesulfobacteriota</taxon>
        <taxon>Desulfuromonadia</taxon>
        <taxon>Desulfuromonadales</taxon>
        <taxon>Syntrophotaleaceae</taxon>
        <taxon>Syntrophotalea</taxon>
    </lineage>
</organism>
<dbReference type="Gene3D" id="3.10.20.340">
    <property type="entry name" value="ArgJ beta chain, C-terminal domain"/>
    <property type="match status" value="1"/>
</dbReference>
<dbReference type="SUPFAM" id="SSF56266">
    <property type="entry name" value="DmpA/ArgJ-like"/>
    <property type="match status" value="1"/>
</dbReference>
<feature type="binding site" evidence="9">
    <location>
        <position position="187"/>
    </location>
    <ligand>
        <name>substrate</name>
    </ligand>
</feature>
<dbReference type="KEGG" id="pef:A7E78_06660"/>